<dbReference type="PANTHER" id="PTHR22999:SF23">
    <property type="entry name" value="SORTING NEXIN-16"/>
    <property type="match status" value="1"/>
</dbReference>
<dbReference type="GO" id="GO:0008333">
    <property type="term" value="P:endosome to lysosome transport"/>
    <property type="evidence" value="ECO:0007669"/>
    <property type="project" value="TreeGrafter"/>
</dbReference>
<dbReference type="InterPro" id="IPR001683">
    <property type="entry name" value="PX_dom"/>
</dbReference>
<feature type="region of interest" description="Disordered" evidence="4">
    <location>
        <begin position="183"/>
        <end position="202"/>
    </location>
</feature>
<dbReference type="SMART" id="SM00312">
    <property type="entry name" value="PX"/>
    <property type="match status" value="1"/>
</dbReference>
<dbReference type="InterPro" id="IPR051837">
    <property type="entry name" value="SortingNexin/PXDomain-PKLike"/>
</dbReference>
<organism evidence="6 7">
    <name type="scientific">Octopus sinensis</name>
    <name type="common">East Asian common octopus</name>
    <dbReference type="NCBI Taxonomy" id="2607531"/>
    <lineage>
        <taxon>Eukaryota</taxon>
        <taxon>Metazoa</taxon>
        <taxon>Spiralia</taxon>
        <taxon>Lophotrochozoa</taxon>
        <taxon>Mollusca</taxon>
        <taxon>Cephalopoda</taxon>
        <taxon>Coleoidea</taxon>
        <taxon>Octopodiformes</taxon>
        <taxon>Octopoda</taxon>
        <taxon>Incirrata</taxon>
        <taxon>Octopodidae</taxon>
        <taxon>Octopus</taxon>
    </lineage>
</organism>
<dbReference type="AlphaFoldDB" id="A0A6P7SB47"/>
<evidence type="ECO:0000259" key="5">
    <source>
        <dbReference type="PROSITE" id="PS50195"/>
    </source>
</evidence>
<feature type="compositionally biased region" description="Low complexity" evidence="4">
    <location>
        <begin position="256"/>
        <end position="265"/>
    </location>
</feature>
<feature type="compositionally biased region" description="Basic and acidic residues" evidence="4">
    <location>
        <begin position="243"/>
        <end position="253"/>
    </location>
</feature>
<evidence type="ECO:0000256" key="3">
    <source>
        <dbReference type="SAM" id="Coils"/>
    </source>
</evidence>
<dbReference type="GO" id="GO:0005770">
    <property type="term" value="C:late endosome"/>
    <property type="evidence" value="ECO:0007669"/>
    <property type="project" value="TreeGrafter"/>
</dbReference>
<name>A0A6P7SB47_9MOLL</name>
<evidence type="ECO:0000256" key="4">
    <source>
        <dbReference type="SAM" id="MobiDB-lite"/>
    </source>
</evidence>
<keyword evidence="2" id="KW-0963">Cytoplasm</keyword>
<feature type="coiled-coil region" evidence="3">
    <location>
        <begin position="426"/>
        <end position="467"/>
    </location>
</feature>
<evidence type="ECO:0000256" key="1">
    <source>
        <dbReference type="ARBA" id="ARBA00004496"/>
    </source>
</evidence>
<feature type="region of interest" description="Disordered" evidence="4">
    <location>
        <begin position="488"/>
        <end position="522"/>
    </location>
</feature>
<feature type="compositionally biased region" description="Polar residues" evidence="4">
    <location>
        <begin position="106"/>
        <end position="118"/>
    </location>
</feature>
<dbReference type="Gene3D" id="3.30.1520.10">
    <property type="entry name" value="Phox-like domain"/>
    <property type="match status" value="1"/>
</dbReference>
<comment type="subcellular location">
    <subcellularLocation>
        <location evidence="1">Cytoplasm</location>
    </subcellularLocation>
</comment>
<dbReference type="GO" id="GO:0035091">
    <property type="term" value="F:phosphatidylinositol binding"/>
    <property type="evidence" value="ECO:0007669"/>
    <property type="project" value="InterPro"/>
</dbReference>
<feature type="compositionally biased region" description="Low complexity" evidence="4">
    <location>
        <begin position="119"/>
        <end position="135"/>
    </location>
</feature>
<evidence type="ECO:0000313" key="6">
    <source>
        <dbReference type="Proteomes" id="UP000515154"/>
    </source>
</evidence>
<dbReference type="PANTHER" id="PTHR22999">
    <property type="entry name" value="PX SERINE/THREONINE KINASE PXK"/>
    <property type="match status" value="1"/>
</dbReference>
<dbReference type="GO" id="GO:0006622">
    <property type="term" value="P:protein targeting to lysosome"/>
    <property type="evidence" value="ECO:0007669"/>
    <property type="project" value="TreeGrafter"/>
</dbReference>
<protein>
    <submittedName>
        <fullName evidence="7">Sorting nexin-16 isoform X1</fullName>
    </submittedName>
</protein>
<feature type="compositionally biased region" description="Low complexity" evidence="4">
    <location>
        <begin position="78"/>
        <end position="105"/>
    </location>
</feature>
<dbReference type="Proteomes" id="UP000515154">
    <property type="component" value="Linkage group LG1"/>
</dbReference>
<feature type="region of interest" description="Disordered" evidence="4">
    <location>
        <begin position="234"/>
        <end position="278"/>
    </location>
</feature>
<feature type="region of interest" description="Disordered" evidence="4">
    <location>
        <begin position="78"/>
        <end position="135"/>
    </location>
</feature>
<evidence type="ECO:0000313" key="7">
    <source>
        <dbReference type="RefSeq" id="XP_029635527.1"/>
    </source>
</evidence>
<evidence type="ECO:0000256" key="2">
    <source>
        <dbReference type="ARBA" id="ARBA00022490"/>
    </source>
</evidence>
<feature type="domain" description="PX" evidence="5">
    <location>
        <begin position="303"/>
        <end position="421"/>
    </location>
</feature>
<accession>A0A6P7SB47</accession>
<feature type="compositionally biased region" description="Polar residues" evidence="4">
    <location>
        <begin position="509"/>
        <end position="522"/>
    </location>
</feature>
<dbReference type="SUPFAM" id="SSF64268">
    <property type="entry name" value="PX domain"/>
    <property type="match status" value="1"/>
</dbReference>
<dbReference type="InterPro" id="IPR036871">
    <property type="entry name" value="PX_dom_sf"/>
</dbReference>
<dbReference type="GO" id="GO:0005769">
    <property type="term" value="C:early endosome"/>
    <property type="evidence" value="ECO:0007669"/>
    <property type="project" value="TreeGrafter"/>
</dbReference>
<reference evidence="7" key="1">
    <citation type="submission" date="2025-08" db="UniProtKB">
        <authorList>
            <consortium name="RefSeq"/>
        </authorList>
    </citation>
    <scope>IDENTIFICATION</scope>
</reference>
<gene>
    <name evidence="7" type="primary">LOC115210892</name>
</gene>
<dbReference type="GO" id="GO:0045022">
    <property type="term" value="P:early endosome to late endosome transport"/>
    <property type="evidence" value="ECO:0007669"/>
    <property type="project" value="TreeGrafter"/>
</dbReference>
<feature type="compositionally biased region" description="Polar residues" evidence="4">
    <location>
        <begin position="185"/>
        <end position="198"/>
    </location>
</feature>
<dbReference type="KEGG" id="osn:115210892"/>
<proteinExistence type="predicted"/>
<keyword evidence="3" id="KW-0175">Coiled coil</keyword>
<dbReference type="Pfam" id="PF00787">
    <property type="entry name" value="PX"/>
    <property type="match status" value="1"/>
</dbReference>
<feature type="compositionally biased region" description="Polar residues" evidence="4">
    <location>
        <begin position="266"/>
        <end position="278"/>
    </location>
</feature>
<dbReference type="RefSeq" id="XP_029635527.1">
    <property type="nucleotide sequence ID" value="XM_029779667.2"/>
</dbReference>
<sequence length="522" mass="58597">MKSFADQFSSFKNRYRDSNVVSIPPYTSLGVGAMSVYKSTVLPICSPAAAAACCEEFTDHSPTDLQTGDSVVAILNTDTSNNNSANNNIVGSPSSDSDNRSCPSSTMGQIQTSRSFQRNNNSFNNDNNNNDNINSVTSVVSDTVEKHGLDYNLPSSTPILPNHRNISAQGASSIQPKQLYAGESSVDNDNASRVSPEQSMEKEFGLDKNINVVKPSSSKVYLLDRSKVQYAEGDLDSAEEVMEDSKLSNDAKNIDSSTPVSPSSTRTKNSRSVSQSSIDSLDKQRVNISYTEDGEFYTSAYSNIPVQVPIIGYETMEQRARFTVFKLQVIHSPHDSWFVFRRYTDFVQLSDKIIQLQLKNISPTFLIPLPPKRWFGDNFDRHFLEDRQRGLQDFINKILRNKILCECAPVREFFCFDDPPGPHDSLEESRALCESLEEQTYNLKKELKDKEHEIDLLKAELNLCKSQIEDLKKFDKLHINSKSCDFELTPPSRPDSSSNHFLNECPEVDQNSFEEPVESNNQ</sequence>
<keyword evidence="6" id="KW-1185">Reference proteome</keyword>
<dbReference type="PROSITE" id="PS50195">
    <property type="entry name" value="PX"/>
    <property type="match status" value="1"/>
</dbReference>